<evidence type="ECO:0000313" key="3">
    <source>
        <dbReference type="EMBL" id="MCF1752353.1"/>
    </source>
</evidence>
<dbReference type="InterPro" id="IPR040556">
    <property type="entry name" value="pP_pnuc_1"/>
</dbReference>
<accession>A0ABS9BWB5</accession>
<feature type="coiled-coil region" evidence="1">
    <location>
        <begin position="14"/>
        <end position="74"/>
    </location>
</feature>
<organism evidence="3 4">
    <name type="scientific">Mariniradius sediminis</name>
    <dbReference type="NCBI Taxonomy" id="2909237"/>
    <lineage>
        <taxon>Bacteria</taxon>
        <taxon>Pseudomonadati</taxon>
        <taxon>Bacteroidota</taxon>
        <taxon>Cytophagia</taxon>
        <taxon>Cytophagales</taxon>
        <taxon>Cyclobacteriaceae</taxon>
        <taxon>Mariniradius</taxon>
    </lineage>
</organism>
<feature type="domain" description="Predicted pPIWI-associating nuclease" evidence="2">
    <location>
        <begin position="153"/>
        <end position="283"/>
    </location>
</feature>
<comment type="caution">
    <text evidence="3">The sequence shown here is derived from an EMBL/GenBank/DDBJ whole genome shotgun (WGS) entry which is preliminary data.</text>
</comment>
<proteinExistence type="predicted"/>
<dbReference type="RefSeq" id="WP_234862249.1">
    <property type="nucleotide sequence ID" value="NZ_JAKEVZ010000011.1"/>
</dbReference>
<gene>
    <name evidence="3" type="ORF">L0U89_14915</name>
</gene>
<dbReference type="Proteomes" id="UP001201449">
    <property type="component" value="Unassembled WGS sequence"/>
</dbReference>
<evidence type="ECO:0000313" key="4">
    <source>
        <dbReference type="Proteomes" id="UP001201449"/>
    </source>
</evidence>
<keyword evidence="4" id="KW-1185">Reference proteome</keyword>
<sequence length="298" mass="34170">MAKKFNAAQFRSKINQIQNQQRSAINKLNQQIRDHNRKVTQAVNTYNQAVRQHNARVRANRQRLNSAIARLNSQASMRYSVTSSSAIRLYQSYQQLDNRYESGYLNDSYGDWIDLAEREAANSAELSNSLQVPAESSQFIGPAITSTISYELKVISEDLDNRWKGAIFSLSPHNPDAARHFCTSSREVIIQLINLKAPDDEVKRNFSSVKLTDKGEPTRRSKIEYILHLNQRDALADFTESNIDDVMNLFGEFNEGTHGSAGRYSYDQLLKLKTRVEDSIKYLYQVAYQKNTLTWSKE</sequence>
<name>A0ABS9BWB5_9BACT</name>
<evidence type="ECO:0000256" key="1">
    <source>
        <dbReference type="SAM" id="Coils"/>
    </source>
</evidence>
<dbReference type="EMBL" id="JAKEVZ010000011">
    <property type="protein sequence ID" value="MCF1752353.1"/>
    <property type="molecule type" value="Genomic_DNA"/>
</dbReference>
<keyword evidence="1" id="KW-0175">Coiled coil</keyword>
<protein>
    <recommendedName>
        <fullName evidence="2">Predicted pPIWI-associating nuclease domain-containing protein</fullName>
    </recommendedName>
</protein>
<reference evidence="3 4" key="1">
    <citation type="submission" date="2022-01" db="EMBL/GenBank/DDBJ databases">
        <title>Mariniradius saccharolyticus sp. nov., isolated from sediment of a river.</title>
        <authorList>
            <person name="Liu H."/>
        </authorList>
    </citation>
    <scope>NUCLEOTIDE SEQUENCE [LARGE SCALE GENOMIC DNA]</scope>
    <source>
        <strain evidence="3 4">RY-2</strain>
    </source>
</reference>
<dbReference type="Pfam" id="PF18165">
    <property type="entry name" value="pP_pnuc_1"/>
    <property type="match status" value="1"/>
</dbReference>
<evidence type="ECO:0000259" key="2">
    <source>
        <dbReference type="Pfam" id="PF18165"/>
    </source>
</evidence>